<evidence type="ECO:0000256" key="1">
    <source>
        <dbReference type="ARBA" id="ARBA00004713"/>
    </source>
</evidence>
<accession>A0A5B9QRA7</accession>
<keyword evidence="11" id="KW-0328">Glycosyltransferase</keyword>
<dbReference type="GO" id="GO:0005886">
    <property type="term" value="C:plasma membrane"/>
    <property type="evidence" value="ECO:0007669"/>
    <property type="project" value="UniProtKB-SubCell"/>
</dbReference>
<evidence type="ECO:0000256" key="7">
    <source>
        <dbReference type="PIRSR" id="PIRSR639901-1"/>
    </source>
</evidence>
<feature type="site" description="Transition state stabilizer" evidence="8">
    <location>
        <position position="212"/>
    </location>
</feature>
<dbReference type="EMBL" id="CP042913">
    <property type="protein sequence ID" value="QEG36513.1"/>
    <property type="molecule type" value="Genomic_DNA"/>
</dbReference>
<keyword evidence="12" id="KW-1185">Reference proteome</keyword>
<dbReference type="PANTHER" id="PTHR42755:SF1">
    <property type="entry name" value="3-DEOXY-D-MANNO-OCTULOSONIC ACID TRANSFERASE, MITOCHONDRIAL-RELATED"/>
    <property type="match status" value="1"/>
</dbReference>
<keyword evidence="9" id="KW-0472">Membrane</keyword>
<dbReference type="InterPro" id="IPR038107">
    <property type="entry name" value="Glycos_transf_N_sf"/>
</dbReference>
<feature type="site" description="Transition state stabilizer" evidence="8">
    <location>
        <position position="134"/>
    </location>
</feature>
<name>A0A5B9QRA7_9BACT</name>
<dbReference type="AlphaFoldDB" id="A0A5B9QRA7"/>
<keyword evidence="9" id="KW-1133">Transmembrane helix</keyword>
<dbReference type="Pfam" id="PF04413">
    <property type="entry name" value="Glycos_transf_N"/>
    <property type="match status" value="1"/>
</dbReference>
<dbReference type="FunFam" id="3.40.50.11720:FF:000001">
    <property type="entry name" value="3-deoxy-D-manno-octulosonic acid transferase"/>
    <property type="match status" value="1"/>
</dbReference>
<dbReference type="KEGG" id="bgok:Pr1d_38270"/>
<gene>
    <name evidence="11" type="primary">waaA</name>
    <name evidence="11" type="ORF">Pr1d_38270</name>
</gene>
<evidence type="ECO:0000259" key="10">
    <source>
        <dbReference type="Pfam" id="PF04413"/>
    </source>
</evidence>
<dbReference type="Gene3D" id="3.40.50.2000">
    <property type="entry name" value="Glycogen Phosphorylase B"/>
    <property type="match status" value="1"/>
</dbReference>
<feature type="domain" description="3-deoxy-D-manno-octulosonic-acid transferase N-terminal" evidence="10">
    <location>
        <begin position="48"/>
        <end position="214"/>
    </location>
</feature>
<evidence type="ECO:0000256" key="9">
    <source>
        <dbReference type="RuleBase" id="RU365103"/>
    </source>
</evidence>
<dbReference type="RefSeq" id="WP_210417765.1">
    <property type="nucleotide sequence ID" value="NZ_CP042913.1"/>
</dbReference>
<evidence type="ECO:0000256" key="4">
    <source>
        <dbReference type="ARBA" id="ARBA00022679"/>
    </source>
</evidence>
<dbReference type="GO" id="GO:0009244">
    <property type="term" value="P:lipopolysaccharide core region biosynthetic process"/>
    <property type="evidence" value="ECO:0007669"/>
    <property type="project" value="UniProtKB-UniRule"/>
</dbReference>
<dbReference type="SUPFAM" id="SSF53756">
    <property type="entry name" value="UDP-Glycosyltransferase/glycogen phosphorylase"/>
    <property type="match status" value="1"/>
</dbReference>
<dbReference type="GO" id="GO:0043842">
    <property type="term" value="F:Kdo transferase activity"/>
    <property type="evidence" value="ECO:0007669"/>
    <property type="project" value="UniProtKB-EC"/>
</dbReference>
<evidence type="ECO:0000313" key="11">
    <source>
        <dbReference type="EMBL" id="QEG36513.1"/>
    </source>
</evidence>
<comment type="catalytic activity">
    <reaction evidence="6 9">
        <text>lipid IVA (E. coli) + CMP-3-deoxy-beta-D-manno-octulosonate = alpha-Kdo-(2-&gt;6)-lipid IVA (E. coli) + CMP + H(+)</text>
        <dbReference type="Rhea" id="RHEA:28066"/>
        <dbReference type="ChEBI" id="CHEBI:15378"/>
        <dbReference type="ChEBI" id="CHEBI:58603"/>
        <dbReference type="ChEBI" id="CHEBI:60364"/>
        <dbReference type="ChEBI" id="CHEBI:60377"/>
        <dbReference type="ChEBI" id="CHEBI:85987"/>
        <dbReference type="EC" id="2.4.99.12"/>
    </reaction>
</comment>
<evidence type="ECO:0000313" key="12">
    <source>
        <dbReference type="Proteomes" id="UP000323917"/>
    </source>
</evidence>
<evidence type="ECO:0000256" key="8">
    <source>
        <dbReference type="PIRSR" id="PIRSR639901-2"/>
    </source>
</evidence>
<organism evidence="11 12">
    <name type="scientific">Bythopirellula goksoeyrii</name>
    <dbReference type="NCBI Taxonomy" id="1400387"/>
    <lineage>
        <taxon>Bacteria</taxon>
        <taxon>Pseudomonadati</taxon>
        <taxon>Planctomycetota</taxon>
        <taxon>Planctomycetia</taxon>
        <taxon>Pirellulales</taxon>
        <taxon>Lacipirellulaceae</taxon>
        <taxon>Bythopirellula</taxon>
    </lineage>
</organism>
<evidence type="ECO:0000256" key="5">
    <source>
        <dbReference type="ARBA" id="ARBA00031445"/>
    </source>
</evidence>
<keyword evidence="9" id="KW-0448">Lipopolysaccharide biosynthesis</keyword>
<sequence length="439" mass="49186">MPRFQYWLLNAAYLGAIMLALPWLLWSAWRHGKYREGFAEKFWGNAPRRSCDQPCIWLHAVSVGEVNLLANLIRELADNRPNLELVISTTTKTGYELARQKYADHTVFYCPLDFSWAVKRALQRIRPDLLVLAELELWPQLITEAKKQGVQVAIVNGRLSDKSLSGYLRIRPLISRILAQVDMIAAQNAETGERFSRLGARAETVFTTGSLKFDGATTDRCNTRTTQLRKLAGLAEEDILLLAGSTQDPEEAMALRVYQDLKPDHPRLRLVIVPRHPQRFADVATLLEASSLPWIRRTQLESSPYPLPRSTIILVDSIGELGAWWGLADIGFVGGSFGNRGGQNMLEPAAYGVATCFGPNTWNFREIVAQLLAAEGAEVVKDEQQLSAFVRRTLNEPEWAKNLGERARQLVLSQQGATKRTVQLLLPLVAETEAMRNAA</sequence>
<dbReference type="Proteomes" id="UP000323917">
    <property type="component" value="Chromosome"/>
</dbReference>
<dbReference type="EC" id="2.4.99.12" evidence="2 9"/>
<comment type="function">
    <text evidence="9">Involved in lipopolysaccharide (LPS) biosynthesis. Catalyzes the transfer of 3-deoxy-D-manno-octulosonate (Kdo) residue(s) from CMP-Kdo to lipid IV(A), the tetraacyldisaccharide-1,4'-bisphosphate precursor of lipid A.</text>
</comment>
<dbReference type="UniPathway" id="UPA00958"/>
<evidence type="ECO:0000256" key="2">
    <source>
        <dbReference type="ARBA" id="ARBA00012621"/>
    </source>
</evidence>
<reference evidence="11 12" key="1">
    <citation type="submission" date="2019-08" db="EMBL/GenBank/DDBJ databases">
        <title>Deep-cultivation of Planctomycetes and their phenomic and genomic characterization uncovers novel biology.</title>
        <authorList>
            <person name="Wiegand S."/>
            <person name="Jogler M."/>
            <person name="Boedeker C."/>
            <person name="Pinto D."/>
            <person name="Vollmers J."/>
            <person name="Rivas-Marin E."/>
            <person name="Kohn T."/>
            <person name="Peeters S.H."/>
            <person name="Heuer A."/>
            <person name="Rast P."/>
            <person name="Oberbeckmann S."/>
            <person name="Bunk B."/>
            <person name="Jeske O."/>
            <person name="Meyerdierks A."/>
            <person name="Storesund J.E."/>
            <person name="Kallscheuer N."/>
            <person name="Luecker S."/>
            <person name="Lage O.M."/>
            <person name="Pohl T."/>
            <person name="Merkel B.J."/>
            <person name="Hornburger P."/>
            <person name="Mueller R.-W."/>
            <person name="Bruemmer F."/>
            <person name="Labrenz M."/>
            <person name="Spormann A.M."/>
            <person name="Op den Camp H."/>
            <person name="Overmann J."/>
            <person name="Amann R."/>
            <person name="Jetten M.S.M."/>
            <person name="Mascher T."/>
            <person name="Medema M.H."/>
            <person name="Devos D.P."/>
            <person name="Kaster A.-K."/>
            <person name="Ovreas L."/>
            <person name="Rohde M."/>
            <person name="Galperin M.Y."/>
            <person name="Jogler C."/>
        </authorList>
    </citation>
    <scope>NUCLEOTIDE SEQUENCE [LARGE SCALE GENOMIC DNA]</scope>
    <source>
        <strain evidence="11 12">Pr1d</strain>
    </source>
</reference>
<comment type="pathway">
    <text evidence="1 9">Bacterial outer membrane biogenesis; LPS core biosynthesis.</text>
</comment>
<dbReference type="InterPro" id="IPR039901">
    <property type="entry name" value="Kdotransferase"/>
</dbReference>
<keyword evidence="4 9" id="KW-0808">Transferase</keyword>
<comment type="similarity">
    <text evidence="9">Belongs to the glycosyltransferase group 1 family.</text>
</comment>
<feature type="transmembrane region" description="Helical" evidence="9">
    <location>
        <begin position="6"/>
        <end position="26"/>
    </location>
</feature>
<evidence type="ECO:0000256" key="3">
    <source>
        <dbReference type="ARBA" id="ARBA00019077"/>
    </source>
</evidence>
<dbReference type="GO" id="GO:0009245">
    <property type="term" value="P:lipid A biosynthetic process"/>
    <property type="evidence" value="ECO:0007669"/>
    <property type="project" value="TreeGrafter"/>
</dbReference>
<comment type="subcellular location">
    <subcellularLocation>
        <location evidence="9">Cell membrane</location>
    </subcellularLocation>
</comment>
<evidence type="ECO:0000256" key="6">
    <source>
        <dbReference type="ARBA" id="ARBA00049183"/>
    </source>
</evidence>
<dbReference type="InterPro" id="IPR007507">
    <property type="entry name" value="Glycos_transf_N"/>
</dbReference>
<dbReference type="Gene3D" id="3.40.50.11720">
    <property type="entry name" value="3-Deoxy-D-manno-octulosonic-acid transferase, N-terminal domain"/>
    <property type="match status" value="1"/>
</dbReference>
<dbReference type="PANTHER" id="PTHR42755">
    <property type="entry name" value="3-DEOXY-MANNO-OCTULOSONATE CYTIDYLYLTRANSFERASE"/>
    <property type="match status" value="1"/>
</dbReference>
<feature type="active site" description="Proton acceptor" evidence="7">
    <location>
        <position position="65"/>
    </location>
</feature>
<proteinExistence type="inferred from homology"/>
<protein>
    <recommendedName>
        <fullName evidence="3 9">3-deoxy-D-manno-octulosonic acid transferase</fullName>
        <shortName evidence="9">Kdo transferase</shortName>
        <ecNumber evidence="2 9">2.4.99.12</ecNumber>
    </recommendedName>
    <alternativeName>
        <fullName evidence="5 9">Lipid IV(A) 3-deoxy-D-manno-octulosonic acid transferase</fullName>
    </alternativeName>
</protein>
<keyword evidence="9" id="KW-1003">Cell membrane</keyword>
<keyword evidence="9" id="KW-0812">Transmembrane</keyword>